<organism evidence="1 2">
    <name type="scientific">Scytonema hofmannii PCC 7110</name>
    <dbReference type="NCBI Taxonomy" id="128403"/>
    <lineage>
        <taxon>Bacteria</taxon>
        <taxon>Bacillati</taxon>
        <taxon>Cyanobacteriota</taxon>
        <taxon>Cyanophyceae</taxon>
        <taxon>Nostocales</taxon>
        <taxon>Scytonemataceae</taxon>
        <taxon>Scytonema</taxon>
    </lineage>
</organism>
<dbReference type="OrthoDB" id="494155at2"/>
<dbReference type="EMBL" id="ANNX02000047">
    <property type="protein sequence ID" value="KYC36643.1"/>
    <property type="molecule type" value="Genomic_DNA"/>
</dbReference>
<sequence length="1004" mass="115941">MSTIRTGNNELVFVDYSDILDKILQVLRNQQPKNLFGVSTDGMRLRIDVDAVASQVAQLQMSNPLGAAANNAKSATVNFSPGCKELFPDKIQAIADCVRQILGDAIAQQRPSANVKEFVESLVTDLQTFKGDTASLNFTYPFSSYEGLQKQRLTVPDRNHKEKAVLRFHKLTIAVQKTREFNEHLKKGLEQYIKVQCASANEEEREELGYLLDDLYKDKDNPQLDFYRLQRIIDTETLGKLKKKAQINYLEYLYENVNTDTRSSNTEAVIYLQDTIRRLRLIEEYINEANKADGDYLVTYAGVSLNYKDIFSRAEAYEMLPIIPKIEGYLGETTDDERGEVQFILGVKLKFDGKVQAYGGKKVFEYYLNLLDPESQQHKEELANPLRKEIFARKVLKILFLYYCLFAINPKLSQLEYNPISNFEQKVVQIFKKDDENTKQQLLSNIVKYFKEYNIQEKISKLKKLLVQLINSGRTFSIREYPQHLSISQGILEQDIHTILHQSTFFKPILKGNPKEVIKYISVGDANVKEDALCSLPAKITITDIHYVATEDKQTFKMDYEQTNIGALPLLFLPWSDKKCQDIYKSHFINRKLLLFPYKLENSKLESQELFLYRFTFGLLTYICLRVLLHKQNKLFIPILRLHQHTKEDDAPIEKFIASFAHVLSHLLNERHRSNTQGVDIRDLQSKGKFKVPNVLSSLYSVLPKSFTFSNSSDFPRNINKLAIVIVSSRESDRRWNGSQKISNLMGEILLLSCQESTVRVQLLKTFSENYEHQQMFRNPTVIIDEVAKLYGKGCRHFLYIAKAPYTSTLNMTKTEDDRLFFLSQEVIGALKAQHQDIKIYPMFFDKYYAVRSQKIDVSASLYIQDTAELTNLVDDPSKKSVVFFNLFNGVIVGTRSDRYYNGVISYSTFLNIYEGILDEEDIYKGLIFKGELKNEILQYLTLFHFSRYEKAKDINLKLDPYENLIGENSVGSLSLFSHMRGKVDFNSLAFLTEVKKILNVQFV</sequence>
<accession>A0A139WW57</accession>
<protein>
    <submittedName>
        <fullName evidence="1">Uncharacterized protein</fullName>
    </submittedName>
</protein>
<reference evidence="1 2" key="1">
    <citation type="journal article" date="2013" name="Genome Biol. Evol.">
        <title>Genomes of Stigonematalean cyanobacteria (subsection V) and the evolution of oxygenic photosynthesis from prokaryotes to plastids.</title>
        <authorList>
            <person name="Dagan T."/>
            <person name="Roettger M."/>
            <person name="Stucken K."/>
            <person name="Landan G."/>
            <person name="Koch R."/>
            <person name="Major P."/>
            <person name="Gould S.B."/>
            <person name="Goremykin V.V."/>
            <person name="Rippka R."/>
            <person name="Tandeau de Marsac N."/>
            <person name="Gugger M."/>
            <person name="Lockhart P.J."/>
            <person name="Allen J.F."/>
            <person name="Brune I."/>
            <person name="Maus I."/>
            <person name="Puhler A."/>
            <person name="Martin W.F."/>
        </authorList>
    </citation>
    <scope>NUCLEOTIDE SEQUENCE [LARGE SCALE GENOMIC DNA]</scope>
    <source>
        <strain evidence="1 2">PCC 7110</strain>
    </source>
</reference>
<dbReference type="RefSeq" id="WP_017744664.1">
    <property type="nucleotide sequence ID" value="NZ_KQ976354.1"/>
</dbReference>
<dbReference type="AlphaFoldDB" id="A0A139WW57"/>
<keyword evidence="2" id="KW-1185">Reference proteome</keyword>
<dbReference type="STRING" id="128403.WA1_43955"/>
<proteinExistence type="predicted"/>
<gene>
    <name evidence="1" type="ORF">WA1_43955</name>
</gene>
<name>A0A139WW57_9CYAN</name>
<comment type="caution">
    <text evidence="1">The sequence shown here is derived from an EMBL/GenBank/DDBJ whole genome shotgun (WGS) entry which is preliminary data.</text>
</comment>
<evidence type="ECO:0000313" key="1">
    <source>
        <dbReference type="EMBL" id="KYC36643.1"/>
    </source>
</evidence>
<evidence type="ECO:0000313" key="2">
    <source>
        <dbReference type="Proteomes" id="UP000076925"/>
    </source>
</evidence>
<dbReference type="Proteomes" id="UP000076925">
    <property type="component" value="Unassembled WGS sequence"/>
</dbReference>